<dbReference type="Pfam" id="PF04055">
    <property type="entry name" value="Radical_SAM"/>
    <property type="match status" value="1"/>
</dbReference>
<comment type="cofactor">
    <cofactor evidence="1">
        <name>[4Fe-4S] cluster</name>
        <dbReference type="ChEBI" id="CHEBI:49883"/>
    </cofactor>
</comment>
<evidence type="ECO:0000259" key="7">
    <source>
        <dbReference type="PROSITE" id="PS51918"/>
    </source>
</evidence>
<dbReference type="SFLD" id="SFLDG01386">
    <property type="entry name" value="main_SPASM_domain-containing"/>
    <property type="match status" value="1"/>
</dbReference>
<dbReference type="PIRSF" id="PIRSF037420">
    <property type="entry name" value="PQQ_syn_pqqE"/>
    <property type="match status" value="1"/>
</dbReference>
<sequence>MDFMDDASTPEQVMIRRAKLKKSPINGSLELLPLCNMDCDICYVRLSPSEMKKKGRLRTADEWLKLARQMEKAGVLFLLLTGGEPLLYPDFKRLYLELRKMGMILTINTNGTLIDEEWAEFFGKHKPRRINITLYGAKEETYSSLCHYPGGFNKTIKGIQLLKEHDVDVKVSCSITKANYNDVKKIFSIGRELNVPVHIDPYMMPANRERYLPFAMQARVAPEEAAHISLDTLKLQFSDDIFRQYVEQSIARVNDPNFPRGDGHISCLAGNCSFTINWQGEMRPCVVMSEPSVPVFETGFDAAWKEICTSAQGMIINPKCTKCRLRPLCKVCVAASLLETGSYDGIPEYLCRYSEETYRLLLKEAKHYG</sequence>
<dbReference type="InterPro" id="IPR007197">
    <property type="entry name" value="rSAM"/>
</dbReference>
<dbReference type="InterPro" id="IPR050377">
    <property type="entry name" value="Radical_SAM_PqqE_MftC-like"/>
</dbReference>
<dbReference type="PROSITE" id="PS51918">
    <property type="entry name" value="RADICAL_SAM"/>
    <property type="match status" value="1"/>
</dbReference>
<keyword evidence="3" id="KW-0949">S-adenosyl-L-methionine</keyword>
<evidence type="ECO:0000256" key="6">
    <source>
        <dbReference type="ARBA" id="ARBA00023014"/>
    </source>
</evidence>
<accession>A0A6N2SRP5</accession>
<dbReference type="GO" id="GO:0003824">
    <property type="term" value="F:catalytic activity"/>
    <property type="evidence" value="ECO:0007669"/>
    <property type="project" value="InterPro"/>
</dbReference>
<dbReference type="PANTHER" id="PTHR11228">
    <property type="entry name" value="RADICAL SAM DOMAIN PROTEIN"/>
    <property type="match status" value="1"/>
</dbReference>
<feature type="domain" description="Radical SAM core" evidence="7">
    <location>
        <begin position="21"/>
        <end position="240"/>
    </location>
</feature>
<evidence type="ECO:0000313" key="8">
    <source>
        <dbReference type="EMBL" id="VYS94841.1"/>
    </source>
</evidence>
<organism evidence="8">
    <name type="scientific">Anaerostipes hadrus</name>
    <dbReference type="NCBI Taxonomy" id="649756"/>
    <lineage>
        <taxon>Bacteria</taxon>
        <taxon>Bacillati</taxon>
        <taxon>Bacillota</taxon>
        <taxon>Clostridia</taxon>
        <taxon>Lachnospirales</taxon>
        <taxon>Lachnospiraceae</taxon>
        <taxon>Anaerostipes</taxon>
    </lineage>
</organism>
<dbReference type="GO" id="GO:0046872">
    <property type="term" value="F:metal ion binding"/>
    <property type="evidence" value="ECO:0007669"/>
    <property type="project" value="UniProtKB-KW"/>
</dbReference>
<evidence type="ECO:0000256" key="3">
    <source>
        <dbReference type="ARBA" id="ARBA00022691"/>
    </source>
</evidence>
<evidence type="ECO:0000256" key="5">
    <source>
        <dbReference type="ARBA" id="ARBA00023004"/>
    </source>
</evidence>
<evidence type="ECO:0000256" key="2">
    <source>
        <dbReference type="ARBA" id="ARBA00022485"/>
    </source>
</evidence>
<dbReference type="SUPFAM" id="SSF102114">
    <property type="entry name" value="Radical SAM enzymes"/>
    <property type="match status" value="1"/>
</dbReference>
<evidence type="ECO:0000256" key="4">
    <source>
        <dbReference type="ARBA" id="ARBA00022723"/>
    </source>
</evidence>
<dbReference type="RefSeq" id="WP_156723179.1">
    <property type="nucleotide sequence ID" value="NZ_CACRSX010000021.1"/>
</dbReference>
<keyword evidence="6" id="KW-0411">Iron-sulfur</keyword>
<name>A0A6N2SRP5_ANAHA</name>
<dbReference type="InterPro" id="IPR013785">
    <property type="entry name" value="Aldolase_TIM"/>
</dbReference>
<dbReference type="Gene3D" id="3.20.20.70">
    <property type="entry name" value="Aldolase class I"/>
    <property type="match status" value="1"/>
</dbReference>
<gene>
    <name evidence="8" type="primary">albA_1</name>
    <name evidence="8" type="ORF">AHLFYP4_01018</name>
</gene>
<keyword evidence="4" id="KW-0479">Metal-binding</keyword>
<dbReference type="CDD" id="cd01335">
    <property type="entry name" value="Radical_SAM"/>
    <property type="match status" value="1"/>
</dbReference>
<dbReference type="AlphaFoldDB" id="A0A6N2SRP5"/>
<dbReference type="InterPro" id="IPR058240">
    <property type="entry name" value="rSAM_sf"/>
</dbReference>
<protein>
    <submittedName>
        <fullName evidence="8">Antilisterial bacteriocin subtilosin biosynthesis protein AlbA</fullName>
    </submittedName>
</protein>
<evidence type="ECO:0000256" key="1">
    <source>
        <dbReference type="ARBA" id="ARBA00001966"/>
    </source>
</evidence>
<proteinExistence type="predicted"/>
<dbReference type="GO" id="GO:0051539">
    <property type="term" value="F:4 iron, 4 sulfur cluster binding"/>
    <property type="evidence" value="ECO:0007669"/>
    <property type="project" value="UniProtKB-KW"/>
</dbReference>
<dbReference type="SFLD" id="SFLDG01067">
    <property type="entry name" value="SPASM/twitch_domain_containing"/>
    <property type="match status" value="1"/>
</dbReference>
<keyword evidence="5" id="KW-0408">Iron</keyword>
<keyword evidence="2" id="KW-0004">4Fe-4S</keyword>
<dbReference type="InterPro" id="IPR017200">
    <property type="entry name" value="PqqE-like"/>
</dbReference>
<dbReference type="SFLD" id="SFLDS00029">
    <property type="entry name" value="Radical_SAM"/>
    <property type="match status" value="1"/>
</dbReference>
<reference evidence="8" key="1">
    <citation type="submission" date="2019-11" db="EMBL/GenBank/DDBJ databases">
        <authorList>
            <person name="Feng L."/>
        </authorList>
    </citation>
    <scope>NUCLEOTIDE SEQUENCE</scope>
    <source>
        <strain evidence="8">AhadrusLFYP4</strain>
    </source>
</reference>
<dbReference type="EMBL" id="CACRSX010000021">
    <property type="protein sequence ID" value="VYS94841.1"/>
    <property type="molecule type" value="Genomic_DNA"/>
</dbReference>
<dbReference type="PANTHER" id="PTHR11228:SF7">
    <property type="entry name" value="PQQA PEPTIDE CYCLASE"/>
    <property type="match status" value="1"/>
</dbReference>